<evidence type="ECO:0000313" key="3">
    <source>
        <dbReference type="WBParaSite" id="SPAL_0000411400.2"/>
    </source>
</evidence>
<keyword evidence="2" id="KW-1185">Reference proteome</keyword>
<dbReference type="InterPro" id="IPR007669">
    <property type="entry name" value="Chst-1-like"/>
</dbReference>
<feature type="chain" id="PRO_5005894115" evidence="1">
    <location>
        <begin position="20"/>
        <end position="674"/>
    </location>
</feature>
<protein>
    <submittedName>
        <fullName evidence="3">Sulfotransfer_1 domain-containing protein</fullName>
    </submittedName>
</protein>
<dbReference type="PANTHER" id="PTHR22900">
    <property type="entry name" value="PROTEIN CBG14245-RELATED"/>
    <property type="match status" value="1"/>
</dbReference>
<organism evidence="2 3">
    <name type="scientific">Strongyloides papillosus</name>
    <name type="common">Intestinal threadworm</name>
    <dbReference type="NCBI Taxonomy" id="174720"/>
    <lineage>
        <taxon>Eukaryota</taxon>
        <taxon>Metazoa</taxon>
        <taxon>Ecdysozoa</taxon>
        <taxon>Nematoda</taxon>
        <taxon>Chromadorea</taxon>
        <taxon>Rhabditida</taxon>
        <taxon>Tylenchina</taxon>
        <taxon>Panagrolaimomorpha</taxon>
        <taxon>Strongyloidoidea</taxon>
        <taxon>Strongyloididae</taxon>
        <taxon>Strongyloides</taxon>
    </lineage>
</organism>
<sequence length="674" mass="78181">MNFFCIFTILFSIATLSYGYLKYNCYLGDKKPCEILMTPEDNVFKKIFMPMLDALTQFSVQFGITGYENDPKTILGQVNEDLKEVNQTTIKQFVDKLGTQYKNPTYVELIADYDPFFLPDHLISSSQRGLSRLDPFTAISLDFTFGEYELNKTKTLATLNNIIKDEVDQKTLQEFSKKLNITLPKTNITILMVENPDKIEIPIDVSKGLTTSGVVKSTTDTKNSTASKFATTKYITNISTNTSLRPTKAKFISKLNITLSPSRLTFPSRTGIVISHGYIYLCNNNGPTKKSCMLTITAEEDAFKKVLMKYLDPIDVLTCEFGLHEFCNNQERLNQTNINLKNMVNQTVMEKVVTELGLIYENPTNITLVTKEAMDAITSKSMMNILTVDLMTYIIDNNENKDEELINDSKPIPMLKKSFPSNDKNEYQGSSKYKLGACLIGKNFSSLIIRIFCSLNKNEKSGYFIANCTNDNRYPSLHEMAKEYNIKDLNELFNDYHMLMIVRNPIDRLISGFMQLCYFRIYLKPDQDFCYGCDKNLTCFINKLQTDLWKVAKNEIIPDQFYDYHFYPQVWQCEYYKYKSNYTYIKYSTPDMESFYKTLINYLENAHVPNNQLDYLNKFMHSFQTIHTTATKNETINFRNTLYEDSILLRKVCKMFYYDFVEFDFDLPKECLDI</sequence>
<dbReference type="Proteomes" id="UP000046392">
    <property type="component" value="Unplaced"/>
</dbReference>
<dbReference type="GO" id="GO:0047756">
    <property type="term" value="F:chondroitin 4-sulfotransferase activity"/>
    <property type="evidence" value="ECO:0007669"/>
    <property type="project" value="InterPro"/>
</dbReference>
<dbReference type="InterPro" id="IPR005331">
    <property type="entry name" value="Sulfotransferase"/>
</dbReference>
<proteinExistence type="predicted"/>
<dbReference type="AlphaFoldDB" id="A0A0N5BDN1"/>
<name>A0A0N5BDN1_STREA</name>
<dbReference type="Pfam" id="PF03567">
    <property type="entry name" value="Sulfotransfer_2"/>
    <property type="match status" value="1"/>
</dbReference>
<dbReference type="GO" id="GO:0016020">
    <property type="term" value="C:membrane"/>
    <property type="evidence" value="ECO:0007669"/>
    <property type="project" value="InterPro"/>
</dbReference>
<evidence type="ECO:0000313" key="2">
    <source>
        <dbReference type="Proteomes" id="UP000046392"/>
    </source>
</evidence>
<evidence type="ECO:0000256" key="1">
    <source>
        <dbReference type="SAM" id="SignalP"/>
    </source>
</evidence>
<dbReference type="GO" id="GO:0050650">
    <property type="term" value="P:chondroitin sulfate proteoglycan biosynthetic process"/>
    <property type="evidence" value="ECO:0007669"/>
    <property type="project" value="InterPro"/>
</dbReference>
<dbReference type="GO" id="GO:1902884">
    <property type="term" value="P:positive regulation of response to oxidative stress"/>
    <property type="evidence" value="ECO:0007669"/>
    <property type="project" value="InterPro"/>
</dbReference>
<dbReference type="PANTHER" id="PTHR22900:SF5">
    <property type="entry name" value="PROTEIN CBG14245"/>
    <property type="match status" value="1"/>
</dbReference>
<reference evidence="3" key="1">
    <citation type="submission" date="2017-02" db="UniProtKB">
        <authorList>
            <consortium name="WormBaseParasite"/>
        </authorList>
    </citation>
    <scope>IDENTIFICATION</scope>
</reference>
<keyword evidence="1" id="KW-0732">Signal</keyword>
<dbReference type="WBParaSite" id="SPAL_0000411400.2">
    <property type="protein sequence ID" value="SPAL_0000411400.2"/>
    <property type="gene ID" value="SPAL_0000411400"/>
</dbReference>
<accession>A0A0N5BDN1</accession>
<feature type="signal peptide" evidence="1">
    <location>
        <begin position="1"/>
        <end position="19"/>
    </location>
</feature>